<proteinExistence type="predicted"/>
<evidence type="ECO:0000256" key="1">
    <source>
        <dbReference type="SAM" id="Coils"/>
    </source>
</evidence>
<evidence type="ECO:0000313" key="3">
    <source>
        <dbReference type="Proteomes" id="UP001329505"/>
    </source>
</evidence>
<sequence length="282" mass="31212">MPTENRSSNTEMVSVPRERAELLINLLADVARTAHWLADNSEDCGDEGIDCQRVDFEALSDALEKCEELPELPDSPYVRDGWLRAADELRALLSQSAEQHQGEPVAIVNVEKPGNVEWLVDSTPSDATELYTHADPNVRWKAVADEQMQVIDTLRAQLADLKQRHDGLHRDMATIAGREVPKGCTVADYAAAAIADAISASAEPIAPIAWHVGGNGYDRIRFEEPADLPGHPCIQPIHDQRHLIDLLKRYDLRDEDVPPDERVHGIPGTSFQRLNALANQGE</sequence>
<keyword evidence="1" id="KW-0175">Coiled coil</keyword>
<protein>
    <submittedName>
        <fullName evidence="2">Uncharacterized protein</fullName>
    </submittedName>
</protein>
<name>A0ABU7GR11_9PSED</name>
<gene>
    <name evidence="2" type="ORF">V0R55_15075</name>
</gene>
<accession>A0ABU7GR11</accession>
<evidence type="ECO:0000313" key="2">
    <source>
        <dbReference type="EMBL" id="MEE1881488.1"/>
    </source>
</evidence>
<feature type="coiled-coil region" evidence="1">
    <location>
        <begin position="144"/>
        <end position="171"/>
    </location>
</feature>
<comment type="caution">
    <text evidence="2">The sequence shown here is derived from an EMBL/GenBank/DDBJ whole genome shotgun (WGS) entry which is preliminary data.</text>
</comment>
<reference evidence="2 3" key="1">
    <citation type="submission" date="2024-01" db="EMBL/GenBank/DDBJ databases">
        <title>Unpublished Manusciprt.</title>
        <authorList>
            <person name="Duman M."/>
            <person name="Valdes E.G."/>
            <person name="Ajmi N."/>
            <person name="Altun S."/>
            <person name="Saticioglu I.B."/>
        </authorList>
    </citation>
    <scope>NUCLEOTIDE SEQUENCE [LARGE SCALE GENOMIC DNA]</scope>
    <source>
        <strain evidence="2 3">139P</strain>
    </source>
</reference>
<dbReference type="Proteomes" id="UP001329505">
    <property type="component" value="Unassembled WGS sequence"/>
</dbReference>
<dbReference type="RefSeq" id="WP_330126211.1">
    <property type="nucleotide sequence ID" value="NZ_JAZDQQ010000012.1"/>
</dbReference>
<keyword evidence="3" id="KW-1185">Reference proteome</keyword>
<organism evidence="2 3">
    <name type="scientific">Pseudomonas soli</name>
    <dbReference type="NCBI Taxonomy" id="1306993"/>
    <lineage>
        <taxon>Bacteria</taxon>
        <taxon>Pseudomonadati</taxon>
        <taxon>Pseudomonadota</taxon>
        <taxon>Gammaproteobacteria</taxon>
        <taxon>Pseudomonadales</taxon>
        <taxon>Pseudomonadaceae</taxon>
        <taxon>Pseudomonas</taxon>
    </lineage>
</organism>
<dbReference type="EMBL" id="JAZDQQ010000012">
    <property type="protein sequence ID" value="MEE1881488.1"/>
    <property type="molecule type" value="Genomic_DNA"/>
</dbReference>